<evidence type="ECO:0000313" key="2">
    <source>
        <dbReference type="Proteomes" id="UP000085678"/>
    </source>
</evidence>
<dbReference type="OrthoDB" id="10006090at2759"/>
<evidence type="ECO:0000256" key="1">
    <source>
        <dbReference type="SAM" id="MobiDB-lite"/>
    </source>
</evidence>
<proteinExistence type="predicted"/>
<dbReference type="KEGG" id="lak:106155836"/>
<dbReference type="GeneID" id="106155836"/>
<feature type="compositionally biased region" description="Polar residues" evidence="1">
    <location>
        <begin position="21"/>
        <end position="48"/>
    </location>
</feature>
<dbReference type="AlphaFoldDB" id="A0A1S3HJJ8"/>
<feature type="region of interest" description="Disordered" evidence="1">
    <location>
        <begin position="1"/>
        <end position="91"/>
    </location>
</feature>
<feature type="compositionally biased region" description="Acidic residues" evidence="1">
    <location>
        <begin position="387"/>
        <end position="396"/>
    </location>
</feature>
<organism evidence="2 3">
    <name type="scientific">Lingula anatina</name>
    <name type="common">Brachiopod</name>
    <name type="synonym">Lingula unguis</name>
    <dbReference type="NCBI Taxonomy" id="7574"/>
    <lineage>
        <taxon>Eukaryota</taxon>
        <taxon>Metazoa</taxon>
        <taxon>Spiralia</taxon>
        <taxon>Lophotrochozoa</taxon>
        <taxon>Brachiopoda</taxon>
        <taxon>Linguliformea</taxon>
        <taxon>Lingulata</taxon>
        <taxon>Lingulida</taxon>
        <taxon>Linguloidea</taxon>
        <taxon>Lingulidae</taxon>
        <taxon>Lingula</taxon>
    </lineage>
</organism>
<dbReference type="OMA" id="NYWRRLN"/>
<keyword evidence="2" id="KW-1185">Reference proteome</keyword>
<dbReference type="PANTHER" id="PTHR33504:SF1">
    <property type="entry name" value="FAMILY WITH SEQUENCE SIMILARITY 90, MEMBER A1B"/>
    <property type="match status" value="1"/>
</dbReference>
<dbReference type="Proteomes" id="UP000085678">
    <property type="component" value="Unplaced"/>
</dbReference>
<feature type="region of interest" description="Disordered" evidence="1">
    <location>
        <begin position="313"/>
        <end position="345"/>
    </location>
</feature>
<reference evidence="3" key="1">
    <citation type="submission" date="2025-08" db="UniProtKB">
        <authorList>
            <consortium name="RefSeq"/>
        </authorList>
    </citation>
    <scope>IDENTIFICATION</scope>
    <source>
        <tissue evidence="3">Gonads</tissue>
    </source>
</reference>
<feature type="region of interest" description="Disordered" evidence="1">
    <location>
        <begin position="359"/>
        <end position="399"/>
    </location>
</feature>
<evidence type="ECO:0000313" key="3">
    <source>
        <dbReference type="RefSeq" id="XP_013386305.1"/>
    </source>
</evidence>
<name>A0A1S3HJJ8_LINAN</name>
<dbReference type="InParanoid" id="A0A1S3HJJ8"/>
<accession>A0A1S3HJJ8</accession>
<sequence>MAETQPSVRENRGSPVKSAASGGSRTSINITLPKTNRPESQSPGQTPVATPRQPVIHRDTSQVNNNNNRNISERRPKSKSSGHHSGVSNSELKRMTAARIIERTWLSYRDRQMFRLLKHAICAAENSLTYEILRKISPQEAELIRDPSLGVKVRFRFGGEEFPPMIYFKNYTTSKGVQYLSGKRVIKAGTEAAQDACDLMGNRKFLDQIIVDAVHHEQFKITDEIDVTTLKDYMQYLSKLDETPHYLGGRENLWRKLTLNSLPRTTIFFDVVDYLYHHRMSPRLKKELPQLLSRPITQETQLQHIKIISRLRTPAVTEAPGPTPRSTRYSRESSKLTGRRSKQAQMKAAKMRRMYGMESRSEMTSSVGHSPSRLGQAQGLGDSYYSGDEEEEEEWEREANKLYEWTQELKFEEVDSPVKVL</sequence>
<dbReference type="RefSeq" id="XP_013386305.1">
    <property type="nucleotide sequence ID" value="XM_013530851.1"/>
</dbReference>
<feature type="compositionally biased region" description="Polar residues" evidence="1">
    <location>
        <begin position="362"/>
        <end position="375"/>
    </location>
</feature>
<gene>
    <name evidence="3" type="primary">LOC106155836</name>
</gene>
<dbReference type="PANTHER" id="PTHR33504">
    <property type="entry name" value="NADH DEHYDROGENASE (UBIQUINONE) 1 BETA SUBCOMPLEX, 4"/>
    <property type="match status" value="1"/>
</dbReference>
<protein>
    <submittedName>
        <fullName evidence="3">Uncharacterized protein</fullName>
    </submittedName>
</protein>